<keyword evidence="6" id="KW-0560">Oxidoreductase</keyword>
<dbReference type="InterPro" id="IPR017927">
    <property type="entry name" value="FAD-bd_FR_type"/>
</dbReference>
<keyword evidence="7" id="KW-0198">Cysteine biosynthesis</keyword>
<keyword evidence="7" id="KW-0028">Amino-acid biosynthesis</keyword>
<evidence type="ECO:0000256" key="3">
    <source>
        <dbReference type="ARBA" id="ARBA00022630"/>
    </source>
</evidence>
<gene>
    <name evidence="9" type="ORF">HGA02_17835</name>
</gene>
<evidence type="ECO:0000259" key="8">
    <source>
        <dbReference type="PROSITE" id="PS51384"/>
    </source>
</evidence>
<dbReference type="InterPro" id="IPR023173">
    <property type="entry name" value="NADPH_Cyt_P450_Rdtase_alpha"/>
</dbReference>
<dbReference type="PROSITE" id="PS51384">
    <property type="entry name" value="FAD_FR"/>
    <property type="match status" value="1"/>
</dbReference>
<comment type="caution">
    <text evidence="9">The sequence shown here is derived from an EMBL/GenBank/DDBJ whole genome shotgun (WGS) entry which is preliminary data.</text>
</comment>
<dbReference type="PANTHER" id="PTHR19384:SF128">
    <property type="entry name" value="NADPH OXIDOREDUCTASE A"/>
    <property type="match status" value="1"/>
</dbReference>
<evidence type="ECO:0000256" key="6">
    <source>
        <dbReference type="ARBA" id="ARBA00023002"/>
    </source>
</evidence>
<proteinExistence type="predicted"/>
<feature type="non-terminal residue" evidence="9">
    <location>
        <position position="1"/>
    </location>
</feature>
<organism evidence="9 10">
    <name type="scientific">Cellulomonas septica</name>
    <dbReference type="NCBI Taxonomy" id="285080"/>
    <lineage>
        <taxon>Bacteria</taxon>
        <taxon>Bacillati</taxon>
        <taxon>Actinomycetota</taxon>
        <taxon>Actinomycetes</taxon>
        <taxon>Micrococcales</taxon>
        <taxon>Cellulomonadaceae</taxon>
        <taxon>Cellulomonas</taxon>
    </lineage>
</organism>
<dbReference type="InterPro" id="IPR001709">
    <property type="entry name" value="Flavoprot_Pyr_Nucl_cyt_Rdtase"/>
</dbReference>
<dbReference type="InterPro" id="IPR039261">
    <property type="entry name" value="FNR_nucleotide-bd"/>
</dbReference>
<dbReference type="PRINTS" id="PR00371">
    <property type="entry name" value="FPNCR"/>
</dbReference>
<evidence type="ECO:0000256" key="1">
    <source>
        <dbReference type="ARBA" id="ARBA00001917"/>
    </source>
</evidence>
<feature type="domain" description="FAD-binding FR-type" evidence="8">
    <location>
        <begin position="26"/>
        <end position="170"/>
    </location>
</feature>
<reference evidence="9 10" key="1">
    <citation type="submission" date="2020-04" db="EMBL/GenBank/DDBJ databases">
        <title>MicrobeNet Type strains.</title>
        <authorList>
            <person name="Nicholson A.C."/>
        </authorList>
    </citation>
    <scope>NUCLEOTIDE SEQUENCE [LARGE SCALE GENOMIC DNA]</scope>
    <source>
        <strain evidence="9 10">ATCC BAA-787</strain>
    </source>
</reference>
<dbReference type="EMBL" id="JAAXOY010000660">
    <property type="protein sequence ID" value="NKY41309.1"/>
    <property type="molecule type" value="Genomic_DNA"/>
</dbReference>
<keyword evidence="4" id="KW-0288">FMN</keyword>
<dbReference type="Gene3D" id="3.40.50.80">
    <property type="entry name" value="Nucleotide-binding domain of ferredoxin-NADP reductase (FNR) module"/>
    <property type="match status" value="1"/>
</dbReference>
<evidence type="ECO:0000313" key="10">
    <source>
        <dbReference type="Proteomes" id="UP000777774"/>
    </source>
</evidence>
<dbReference type="Pfam" id="PF00667">
    <property type="entry name" value="FAD_binding_1"/>
    <property type="match status" value="1"/>
</dbReference>
<keyword evidence="3" id="KW-0285">Flavoprotein</keyword>
<accession>A0ABX1K423</accession>
<dbReference type="Gene3D" id="2.40.30.10">
    <property type="entry name" value="Translation factors"/>
    <property type="match status" value="1"/>
</dbReference>
<evidence type="ECO:0000256" key="5">
    <source>
        <dbReference type="ARBA" id="ARBA00022827"/>
    </source>
</evidence>
<dbReference type="InterPro" id="IPR001433">
    <property type="entry name" value="OxRdtase_FAD/NAD-bd"/>
</dbReference>
<evidence type="ECO:0000256" key="7">
    <source>
        <dbReference type="ARBA" id="ARBA00023192"/>
    </source>
</evidence>
<comment type="cofactor">
    <cofactor evidence="1">
        <name>FMN</name>
        <dbReference type="ChEBI" id="CHEBI:58210"/>
    </cofactor>
</comment>
<dbReference type="SUPFAM" id="SSF52343">
    <property type="entry name" value="Ferredoxin reductase-like, C-terminal NADP-linked domain"/>
    <property type="match status" value="1"/>
</dbReference>
<dbReference type="InterPro" id="IPR003097">
    <property type="entry name" value="CysJ-like_FAD-binding"/>
</dbReference>
<dbReference type="PANTHER" id="PTHR19384">
    <property type="entry name" value="NITRIC OXIDE SYNTHASE-RELATED"/>
    <property type="match status" value="1"/>
</dbReference>
<dbReference type="RefSeq" id="WP_425483079.1">
    <property type="nucleotide sequence ID" value="NZ_JAAXOY010000660.1"/>
</dbReference>
<keyword evidence="5" id="KW-0274">FAD</keyword>
<dbReference type="Pfam" id="PF00175">
    <property type="entry name" value="NAD_binding_1"/>
    <property type="match status" value="1"/>
</dbReference>
<evidence type="ECO:0000256" key="2">
    <source>
        <dbReference type="ARBA" id="ARBA00001974"/>
    </source>
</evidence>
<dbReference type="Proteomes" id="UP000777774">
    <property type="component" value="Unassembled WGS sequence"/>
</dbReference>
<comment type="cofactor">
    <cofactor evidence="2">
        <name>FAD</name>
        <dbReference type="ChEBI" id="CHEBI:57692"/>
    </cofactor>
</comment>
<keyword evidence="10" id="KW-1185">Reference proteome</keyword>
<dbReference type="InterPro" id="IPR017938">
    <property type="entry name" value="Riboflavin_synthase-like_b-brl"/>
</dbReference>
<evidence type="ECO:0000256" key="4">
    <source>
        <dbReference type="ARBA" id="ARBA00022643"/>
    </source>
</evidence>
<dbReference type="SUPFAM" id="SSF63380">
    <property type="entry name" value="Riboflavin synthase domain-like"/>
    <property type="match status" value="1"/>
</dbReference>
<protein>
    <submittedName>
        <fullName evidence="9">Reductase</fullName>
    </submittedName>
</protein>
<sequence>NAASVVEEWLAATGVAADAPVRVEGVGTVPFAVALRDELDATRPSQDLLRFVHERSGSERLRRLLRSENRNDLAKWLWGRQAVDVVAELRVDATAQEWADVLRRLQPRQYSISSSPLVDPHRIRLTMSVVRYEGPSGAARGGVCSTFLADAGPDLSVSAYVQPSTHFHPPADPATPMVMVGPGTGVAPFLGFLQERRALGHTGDNWLFFGEQHAATDFYYRDELDALRADGLLTRLDTAFSRDQRSKVYVQDRMREHGPQLWAWLERGAHVYVCGDASRMAKDVDTALREVVSVHGGLDADDAAAYVKRLSSERRYARDVY</sequence>
<name>A0ABX1K423_9CELL</name>
<dbReference type="Gene3D" id="1.20.990.10">
    <property type="entry name" value="NADPH-cytochrome p450 Reductase, Chain A, domain 3"/>
    <property type="match status" value="1"/>
</dbReference>
<evidence type="ECO:0000313" key="9">
    <source>
        <dbReference type="EMBL" id="NKY41309.1"/>
    </source>
</evidence>